<evidence type="ECO:0000256" key="1">
    <source>
        <dbReference type="SAM" id="MobiDB-lite"/>
    </source>
</evidence>
<evidence type="ECO:0000313" key="2">
    <source>
        <dbReference type="EMBL" id="RUS21991.1"/>
    </source>
</evidence>
<dbReference type="Proteomes" id="UP000274822">
    <property type="component" value="Unassembled WGS sequence"/>
</dbReference>
<organism evidence="2 3">
    <name type="scientific">Jimgerdemannia flammicorona</name>
    <dbReference type="NCBI Taxonomy" id="994334"/>
    <lineage>
        <taxon>Eukaryota</taxon>
        <taxon>Fungi</taxon>
        <taxon>Fungi incertae sedis</taxon>
        <taxon>Mucoromycota</taxon>
        <taxon>Mucoromycotina</taxon>
        <taxon>Endogonomycetes</taxon>
        <taxon>Endogonales</taxon>
        <taxon>Endogonaceae</taxon>
        <taxon>Jimgerdemannia</taxon>
    </lineage>
</organism>
<gene>
    <name evidence="2" type="ORF">BC938DRAFT_475308</name>
</gene>
<feature type="region of interest" description="Disordered" evidence="1">
    <location>
        <begin position="118"/>
        <end position="137"/>
    </location>
</feature>
<reference evidence="2 3" key="1">
    <citation type="journal article" date="2018" name="New Phytol.">
        <title>Phylogenomics of Endogonaceae and evolution of mycorrhizas within Mucoromycota.</title>
        <authorList>
            <person name="Chang Y."/>
            <person name="Desiro A."/>
            <person name="Na H."/>
            <person name="Sandor L."/>
            <person name="Lipzen A."/>
            <person name="Clum A."/>
            <person name="Barry K."/>
            <person name="Grigoriev I.V."/>
            <person name="Martin F.M."/>
            <person name="Stajich J.E."/>
            <person name="Smith M.E."/>
            <person name="Bonito G."/>
            <person name="Spatafora J.W."/>
        </authorList>
    </citation>
    <scope>NUCLEOTIDE SEQUENCE [LARGE SCALE GENOMIC DNA]</scope>
    <source>
        <strain evidence="2 3">AD002</strain>
    </source>
</reference>
<proteinExistence type="predicted"/>
<accession>A0A433PWS6</accession>
<name>A0A433PWS6_9FUNG</name>
<dbReference type="EMBL" id="RBNJ01020313">
    <property type="protein sequence ID" value="RUS21991.1"/>
    <property type="molecule type" value="Genomic_DNA"/>
</dbReference>
<feature type="region of interest" description="Disordered" evidence="1">
    <location>
        <begin position="21"/>
        <end position="45"/>
    </location>
</feature>
<keyword evidence="3" id="KW-1185">Reference proteome</keyword>
<evidence type="ECO:0000313" key="3">
    <source>
        <dbReference type="Proteomes" id="UP000274822"/>
    </source>
</evidence>
<dbReference type="AlphaFoldDB" id="A0A433PWS6"/>
<sequence length="161" mass="16967">PIQNINFVYCSDVTAVPCRTKSSTTTSFNPPTPCPPSPNSSVPSLSGASPLRIFVALRTTATVMTTTTRPVGTSRAAICSTRSPQLRARNVSRRTGRTSTTGAWAAASSSPASCCTTSQIPVSSPGPPGKPKNPCRRRASRWITPRAIEMVGSGDYNKNIV</sequence>
<feature type="non-terminal residue" evidence="2">
    <location>
        <position position="1"/>
    </location>
</feature>
<comment type="caution">
    <text evidence="2">The sequence shown here is derived from an EMBL/GenBank/DDBJ whole genome shotgun (WGS) entry which is preliminary data.</text>
</comment>
<protein>
    <submittedName>
        <fullName evidence="2">Uncharacterized protein</fullName>
    </submittedName>
</protein>